<dbReference type="InterPro" id="IPR000534">
    <property type="entry name" value="Semialdehyde_DH_NAD-bd"/>
</dbReference>
<accession>A0A923NKM7</accession>
<comment type="catalytic activity">
    <reaction evidence="6">
        <text>N-acetyl-L-glutamate 5-semialdehyde + phosphate + NADP(+) = N-acetyl-L-glutamyl 5-phosphate + NADPH + H(+)</text>
        <dbReference type="Rhea" id="RHEA:21588"/>
        <dbReference type="ChEBI" id="CHEBI:15378"/>
        <dbReference type="ChEBI" id="CHEBI:29123"/>
        <dbReference type="ChEBI" id="CHEBI:43474"/>
        <dbReference type="ChEBI" id="CHEBI:57783"/>
        <dbReference type="ChEBI" id="CHEBI:57936"/>
        <dbReference type="ChEBI" id="CHEBI:58349"/>
        <dbReference type="EC" id="1.2.1.38"/>
    </reaction>
</comment>
<dbReference type="InterPro" id="IPR036291">
    <property type="entry name" value="NAD(P)-bd_dom_sf"/>
</dbReference>
<dbReference type="Pfam" id="PF22698">
    <property type="entry name" value="Semialdhyde_dhC_1"/>
    <property type="match status" value="1"/>
</dbReference>
<keyword evidence="3 6" id="KW-0028">Amino-acid biosynthesis</keyword>
<dbReference type="InterPro" id="IPR050085">
    <property type="entry name" value="AGPR"/>
</dbReference>
<dbReference type="NCBIfam" id="TIGR01851">
    <property type="entry name" value="argC_other"/>
    <property type="match status" value="1"/>
</dbReference>
<comment type="function">
    <text evidence="6">Catalyzes the NADPH-dependent reduction of N-acetyl-5-glutamyl phosphate to yield N-acetyl-L-glutamate 5-semialdehyde.</text>
</comment>
<evidence type="ECO:0000256" key="4">
    <source>
        <dbReference type="ARBA" id="ARBA00022857"/>
    </source>
</evidence>
<evidence type="ECO:0000313" key="8">
    <source>
        <dbReference type="EMBL" id="MBC6679665.1"/>
    </source>
</evidence>
<comment type="caution">
    <text evidence="8">The sequence shown here is derived from an EMBL/GenBank/DDBJ whole genome shotgun (WGS) entry which is preliminary data.</text>
</comment>
<evidence type="ECO:0000256" key="5">
    <source>
        <dbReference type="ARBA" id="ARBA00023002"/>
    </source>
</evidence>
<dbReference type="PANTHER" id="PTHR32338">
    <property type="entry name" value="N-ACETYL-GAMMA-GLUTAMYL-PHOSPHATE REDUCTASE, CHLOROPLASTIC-RELATED-RELATED"/>
    <property type="match status" value="1"/>
</dbReference>
<dbReference type="Pfam" id="PF01118">
    <property type="entry name" value="Semialdhyde_dh"/>
    <property type="match status" value="1"/>
</dbReference>
<dbReference type="SMART" id="SM00859">
    <property type="entry name" value="Semialdhyde_dh"/>
    <property type="match status" value="1"/>
</dbReference>
<dbReference type="CDD" id="cd23935">
    <property type="entry name" value="AGPR_2_C"/>
    <property type="match status" value="1"/>
</dbReference>
<dbReference type="GO" id="GO:0005737">
    <property type="term" value="C:cytoplasm"/>
    <property type="evidence" value="ECO:0007669"/>
    <property type="project" value="UniProtKB-SubCell"/>
</dbReference>
<reference evidence="8" key="1">
    <citation type="submission" date="2020-08" db="EMBL/GenBank/DDBJ databases">
        <title>Genome public.</title>
        <authorList>
            <person name="Liu C."/>
            <person name="Sun Q."/>
        </authorList>
    </citation>
    <scope>NUCLEOTIDE SEQUENCE</scope>
    <source>
        <strain evidence="8">BX12</strain>
    </source>
</reference>
<keyword evidence="5 6" id="KW-0560">Oxidoreductase</keyword>
<dbReference type="GO" id="GO:0006526">
    <property type="term" value="P:L-arginine biosynthetic process"/>
    <property type="evidence" value="ECO:0007669"/>
    <property type="project" value="UniProtKB-UniRule"/>
</dbReference>
<feature type="domain" description="Semialdehyde dehydrogenase NAD-binding" evidence="7">
    <location>
        <begin position="6"/>
        <end position="109"/>
    </location>
</feature>
<evidence type="ECO:0000256" key="2">
    <source>
        <dbReference type="ARBA" id="ARBA00022571"/>
    </source>
</evidence>
<dbReference type="Proteomes" id="UP000602647">
    <property type="component" value="Unassembled WGS sequence"/>
</dbReference>
<dbReference type="GO" id="GO:0051287">
    <property type="term" value="F:NAD binding"/>
    <property type="evidence" value="ECO:0007669"/>
    <property type="project" value="InterPro"/>
</dbReference>
<dbReference type="PANTHER" id="PTHR32338:SF10">
    <property type="entry name" value="N-ACETYL-GAMMA-GLUTAMYL-PHOSPHATE REDUCTASE, CHLOROPLASTIC-RELATED"/>
    <property type="match status" value="1"/>
</dbReference>
<evidence type="ECO:0000313" key="9">
    <source>
        <dbReference type="Proteomes" id="UP000602647"/>
    </source>
</evidence>
<dbReference type="Gene3D" id="3.30.360.10">
    <property type="entry name" value="Dihydrodipicolinate Reductase, domain 2"/>
    <property type="match status" value="1"/>
</dbReference>
<name>A0A923NKM7_9FIRM</name>
<proteinExistence type="inferred from homology"/>
<sequence>MKKPFKIFIDGGEGTTGLKIHERFRGRQDLELLQIEEEKRKDPEQRRRRINESDITFLCLPDAAAREAVSMIEKDNDHTKIIDASTAHRISPDWAYGFPELSGEHRERIRTSSRVAVPGCYASGFISCVYPLVQAGVMPRDYPVTCHGISGYSGAGKKMIAVMEGGDKPRECESPRQYALGQSHKHLPEMQKICGLSYKPMFNPIVDDYYSGMVVSVPLHVRCLAKPYTVEEIHRILSEHYAGQTFVKVMEPGGTETLKDGFLPANTLADTNLMQIFVCGNEEQILIASRLDNLGKGASGAAVQCMNIMMGIDETTGLL</sequence>
<feature type="active site" evidence="6">
    <location>
        <position position="120"/>
    </location>
</feature>
<dbReference type="EC" id="1.2.1.38" evidence="6"/>
<dbReference type="RefSeq" id="WP_187302774.1">
    <property type="nucleotide sequence ID" value="NZ_JACRYT010000006.1"/>
</dbReference>
<keyword evidence="9" id="KW-1185">Reference proteome</keyword>
<dbReference type="AlphaFoldDB" id="A0A923NKM7"/>
<evidence type="ECO:0000259" key="7">
    <source>
        <dbReference type="SMART" id="SM00859"/>
    </source>
</evidence>
<dbReference type="CDD" id="cd17896">
    <property type="entry name" value="AGPR_2_N"/>
    <property type="match status" value="1"/>
</dbReference>
<gene>
    <name evidence="6 8" type="primary">argC</name>
    <name evidence="8" type="ORF">H9L42_07480</name>
</gene>
<evidence type="ECO:0000256" key="6">
    <source>
        <dbReference type="HAMAP-Rule" id="MF_01110"/>
    </source>
</evidence>
<keyword evidence="4 6" id="KW-0521">NADP</keyword>
<dbReference type="SUPFAM" id="SSF55347">
    <property type="entry name" value="Glyceraldehyde-3-phosphate dehydrogenase-like, C-terminal domain"/>
    <property type="match status" value="1"/>
</dbReference>
<dbReference type="Gene3D" id="3.40.50.720">
    <property type="entry name" value="NAD(P)-binding Rossmann-like Domain"/>
    <property type="match status" value="1"/>
</dbReference>
<comment type="similarity">
    <text evidence="6">Belongs to the NAGSA dehydrogenase family. Type 2 subfamily.</text>
</comment>
<evidence type="ECO:0000256" key="1">
    <source>
        <dbReference type="ARBA" id="ARBA00022490"/>
    </source>
</evidence>
<dbReference type="EMBL" id="JACRYT010000006">
    <property type="protein sequence ID" value="MBC6679665.1"/>
    <property type="molecule type" value="Genomic_DNA"/>
</dbReference>
<protein>
    <recommendedName>
        <fullName evidence="6">N-acetyl-gamma-glutamyl-phosphate reductase</fullName>
        <shortName evidence="6">AGPR</shortName>
        <ecNumber evidence="6">1.2.1.38</ecNumber>
    </recommendedName>
    <alternativeName>
        <fullName evidence="6">N-acetyl-glutamate semialdehyde dehydrogenase</fullName>
        <shortName evidence="6">NAGSA dehydrogenase</shortName>
    </alternativeName>
</protein>
<dbReference type="InterPro" id="IPR058924">
    <property type="entry name" value="AGPR_dimerisation_dom"/>
</dbReference>
<organism evidence="8 9">
    <name type="scientific">Zhenpiania hominis</name>
    <dbReference type="NCBI Taxonomy" id="2763644"/>
    <lineage>
        <taxon>Bacteria</taxon>
        <taxon>Bacillati</taxon>
        <taxon>Bacillota</taxon>
        <taxon>Clostridia</taxon>
        <taxon>Peptostreptococcales</taxon>
        <taxon>Anaerovoracaceae</taxon>
        <taxon>Zhenpiania</taxon>
    </lineage>
</organism>
<dbReference type="SUPFAM" id="SSF51735">
    <property type="entry name" value="NAD(P)-binding Rossmann-fold domains"/>
    <property type="match status" value="1"/>
</dbReference>
<keyword evidence="1 6" id="KW-0963">Cytoplasm</keyword>
<dbReference type="InterPro" id="IPR010136">
    <property type="entry name" value="AGPR_type-2"/>
</dbReference>
<dbReference type="GO" id="GO:0003942">
    <property type="term" value="F:N-acetyl-gamma-glutamyl-phosphate reductase activity"/>
    <property type="evidence" value="ECO:0007669"/>
    <property type="project" value="UniProtKB-UniRule"/>
</dbReference>
<comment type="subcellular location">
    <subcellularLocation>
        <location evidence="6">Cytoplasm</location>
    </subcellularLocation>
</comment>
<comment type="pathway">
    <text evidence="6">Amino-acid biosynthesis; L-arginine biosynthesis; N(2)-acetyl-L-ornithine from L-glutamate: step 3/4.</text>
</comment>
<evidence type="ECO:0000256" key="3">
    <source>
        <dbReference type="ARBA" id="ARBA00022605"/>
    </source>
</evidence>
<keyword evidence="2 6" id="KW-0055">Arginine biosynthesis</keyword>
<dbReference type="HAMAP" id="MF_01110">
    <property type="entry name" value="ArgC_type2"/>
    <property type="match status" value="1"/>
</dbReference>